<dbReference type="Proteomes" id="UP000827976">
    <property type="component" value="Chromosome 5"/>
</dbReference>
<dbReference type="EC" id="2.7.11.1" evidence="1"/>
<organism evidence="1 2">
    <name type="scientific">Dioscorea alata</name>
    <name type="common">Purple yam</name>
    <dbReference type="NCBI Taxonomy" id="55571"/>
    <lineage>
        <taxon>Eukaryota</taxon>
        <taxon>Viridiplantae</taxon>
        <taxon>Streptophyta</taxon>
        <taxon>Embryophyta</taxon>
        <taxon>Tracheophyta</taxon>
        <taxon>Spermatophyta</taxon>
        <taxon>Magnoliopsida</taxon>
        <taxon>Liliopsida</taxon>
        <taxon>Dioscoreales</taxon>
        <taxon>Dioscoreaceae</taxon>
        <taxon>Dioscorea</taxon>
    </lineage>
</organism>
<reference evidence="2" key="1">
    <citation type="journal article" date="2022" name="Nat. Commun.">
        <title>Chromosome evolution and the genetic basis of agronomically important traits in greater yam.</title>
        <authorList>
            <person name="Bredeson J.V."/>
            <person name="Lyons J.B."/>
            <person name="Oniyinde I.O."/>
            <person name="Okereke N.R."/>
            <person name="Kolade O."/>
            <person name="Nnabue I."/>
            <person name="Nwadili C.O."/>
            <person name="Hribova E."/>
            <person name="Parker M."/>
            <person name="Nwogha J."/>
            <person name="Shu S."/>
            <person name="Carlson J."/>
            <person name="Kariba R."/>
            <person name="Muthemba S."/>
            <person name="Knop K."/>
            <person name="Barton G.J."/>
            <person name="Sherwood A.V."/>
            <person name="Lopez-Montes A."/>
            <person name="Asiedu R."/>
            <person name="Jamnadass R."/>
            <person name="Muchugi A."/>
            <person name="Goodstein D."/>
            <person name="Egesi C.N."/>
            <person name="Featherston J."/>
            <person name="Asfaw A."/>
            <person name="Simpson G.G."/>
            <person name="Dolezel J."/>
            <person name="Hendre P.S."/>
            <person name="Van Deynze A."/>
            <person name="Kumar P.L."/>
            <person name="Obidiegwu J.E."/>
            <person name="Bhattacharjee R."/>
            <person name="Rokhsar D.S."/>
        </authorList>
    </citation>
    <scope>NUCLEOTIDE SEQUENCE [LARGE SCALE GENOMIC DNA]</scope>
    <source>
        <strain evidence="2">cv. TDa95/00328</strain>
    </source>
</reference>
<protein>
    <submittedName>
        <fullName evidence="1">Non-specific serine/threonine protein kinase protein</fullName>
        <ecNumber evidence="1">2.7.11.1</ecNumber>
    </submittedName>
</protein>
<keyword evidence="1" id="KW-0418">Kinase</keyword>
<evidence type="ECO:0000313" key="1">
    <source>
        <dbReference type="EMBL" id="KAH7683579.1"/>
    </source>
</evidence>
<keyword evidence="1" id="KW-0723">Serine/threonine-protein kinase</keyword>
<dbReference type="EMBL" id="CM037015">
    <property type="protein sequence ID" value="KAH7683579.1"/>
    <property type="molecule type" value="Genomic_DNA"/>
</dbReference>
<name>A0ACB7W867_DIOAL</name>
<keyword evidence="2" id="KW-1185">Reference proteome</keyword>
<evidence type="ECO:0000313" key="2">
    <source>
        <dbReference type="Proteomes" id="UP000827976"/>
    </source>
</evidence>
<keyword evidence="1" id="KW-0808">Transferase</keyword>
<gene>
    <name evidence="1" type="ORF">IHE45_05G192400</name>
</gene>
<comment type="caution">
    <text evidence="1">The sequence shown here is derived from an EMBL/GenBank/DDBJ whole genome shotgun (WGS) entry which is preliminary data.</text>
</comment>
<sequence length="388" mass="42938">MGNCVQLVRRAETPHHSSDPSKASSKKAVSSAHSSQTTYSNPSTLTVPSYTSTLTVPSYIESSSYTERSNTENLPTRTEEEILASSSLKDFPFNELRIATRNFRPESLIGEGGFGNVYKGWIDEQTFTAAKPGSGMIVAVKKLKSESFQGHKEWLAEVNYLGQLHHPNLVKLIGYCSDGENRLLVYEYLLKGSLENHLFRRSTQPLNWALRIKVAVGAARGLTFLHESEFQIIYRDVKSSNILLDSEYNVKLSDFGLAKEGPTGGKTHISTQIMGTQGYAAPEYIATGRLSVKADVYSYGVVLLELLSGRRAVDNSRGGIEQNLVEWARPLLADKRKQNLIMDSRLEGRYPKKDAHVVATLASQCISTQAKSRPKMSEVLATLEALQT</sequence>
<accession>A0ACB7W867</accession>
<proteinExistence type="predicted"/>